<protein>
    <recommendedName>
        <fullName evidence="3">Methylamine utilization protein MauJ</fullName>
    </recommendedName>
</protein>
<reference evidence="1" key="2">
    <citation type="submission" date="2023-01" db="EMBL/GenBank/DDBJ databases">
        <authorList>
            <person name="Sun Q."/>
            <person name="Evtushenko L."/>
        </authorList>
    </citation>
    <scope>NUCLEOTIDE SEQUENCE</scope>
    <source>
        <strain evidence="1">VKM B-2222</strain>
    </source>
</reference>
<dbReference type="AlphaFoldDB" id="A0AAD3NZE4"/>
<sequence length="302" mass="32362">MWIPYDIRAALKAESSRDSISLSRADARMREFLVGFFLRNPVTQIWELDLFVPEDLHLPQIGDQAEGGAGPVRISLHGNQGGKLAEILCRLSAPSAEEALARAHATIKPRILRYLVETGRGMAIAGWRIADLTHDARWRCTPFRPSALQLDLAALAPVAPDLVPIVTLFQRARNATDAASRLMAGFAVLHAAVTGHAALARSGAASLRVSEEMLIHSGAINAPEDLQGIGLADLVGLLRPHHDRLFTAEGVLAPLADDLAAQKHLSQLANLADLVAHRLIVAETRARNHAAPSLVGPEGVGV</sequence>
<evidence type="ECO:0008006" key="3">
    <source>
        <dbReference type="Google" id="ProtNLM"/>
    </source>
</evidence>
<dbReference type="EMBL" id="BSFH01000029">
    <property type="protein sequence ID" value="GLK64689.1"/>
    <property type="molecule type" value="Genomic_DNA"/>
</dbReference>
<dbReference type="Proteomes" id="UP001143349">
    <property type="component" value="Unassembled WGS sequence"/>
</dbReference>
<gene>
    <name evidence="1" type="ORF">GCM10017635_21600</name>
</gene>
<evidence type="ECO:0000313" key="2">
    <source>
        <dbReference type="Proteomes" id="UP001143349"/>
    </source>
</evidence>
<keyword evidence="2" id="KW-1185">Reference proteome</keyword>
<dbReference type="Pfam" id="PF17419">
    <property type="entry name" value="MauJ"/>
    <property type="match status" value="1"/>
</dbReference>
<dbReference type="RefSeq" id="WP_271179806.1">
    <property type="nucleotide sequence ID" value="NZ_BSFH01000029.1"/>
</dbReference>
<name>A0AAD3NZE4_9RHOB</name>
<accession>A0AAD3NZE4</accession>
<proteinExistence type="predicted"/>
<comment type="caution">
    <text evidence="1">The sequence shown here is derived from an EMBL/GenBank/DDBJ whole genome shotgun (WGS) entry which is preliminary data.</text>
</comment>
<evidence type="ECO:0000313" key="1">
    <source>
        <dbReference type="EMBL" id="GLK64689.1"/>
    </source>
</evidence>
<reference evidence="1" key="1">
    <citation type="journal article" date="2014" name="Int. J. Syst. Evol. Microbiol.">
        <title>Complete genome sequence of Corynebacterium casei LMG S-19264T (=DSM 44701T), isolated from a smear-ripened cheese.</title>
        <authorList>
            <consortium name="US DOE Joint Genome Institute (JGI-PGF)"/>
            <person name="Walter F."/>
            <person name="Albersmeier A."/>
            <person name="Kalinowski J."/>
            <person name="Ruckert C."/>
        </authorList>
    </citation>
    <scope>NUCLEOTIDE SEQUENCE</scope>
    <source>
        <strain evidence="1">VKM B-2222</strain>
    </source>
</reference>
<dbReference type="InterPro" id="IPR035383">
    <property type="entry name" value="MauJ"/>
</dbReference>
<organism evidence="1 2">
    <name type="scientific">Paracoccus kondratievae</name>
    <dbReference type="NCBI Taxonomy" id="135740"/>
    <lineage>
        <taxon>Bacteria</taxon>
        <taxon>Pseudomonadati</taxon>
        <taxon>Pseudomonadota</taxon>
        <taxon>Alphaproteobacteria</taxon>
        <taxon>Rhodobacterales</taxon>
        <taxon>Paracoccaceae</taxon>
        <taxon>Paracoccus</taxon>
    </lineage>
</organism>